<dbReference type="KEGG" id="fsa:C5Q98_06070"/>
<feature type="domain" description="GP-PDE" evidence="1">
    <location>
        <begin position="16"/>
        <end position="253"/>
    </location>
</feature>
<gene>
    <name evidence="2" type="ORF">C5Q98_06070</name>
</gene>
<protein>
    <recommendedName>
        <fullName evidence="1">GP-PDE domain-containing protein</fullName>
    </recommendedName>
</protein>
<dbReference type="InterPro" id="IPR030395">
    <property type="entry name" value="GP_PDE_dom"/>
</dbReference>
<dbReference type="GO" id="GO:0008081">
    <property type="term" value="F:phosphoric diester hydrolase activity"/>
    <property type="evidence" value="ECO:0007669"/>
    <property type="project" value="InterPro"/>
</dbReference>
<dbReference type="SUPFAM" id="SSF51695">
    <property type="entry name" value="PLC-like phosphodiesterases"/>
    <property type="match status" value="1"/>
</dbReference>
<dbReference type="Pfam" id="PF03009">
    <property type="entry name" value="GDPD"/>
    <property type="match status" value="1"/>
</dbReference>
<dbReference type="AlphaFoldDB" id="A0A2S0KP55"/>
<evidence type="ECO:0000313" key="2">
    <source>
        <dbReference type="EMBL" id="AVM42803.1"/>
    </source>
</evidence>
<dbReference type="PANTHER" id="PTHR46211:SF1">
    <property type="entry name" value="GLYCEROPHOSPHODIESTER PHOSPHODIESTERASE, CYTOPLASMIC"/>
    <property type="match status" value="1"/>
</dbReference>
<dbReference type="PANTHER" id="PTHR46211">
    <property type="entry name" value="GLYCEROPHOSPHORYL DIESTER PHOSPHODIESTERASE"/>
    <property type="match status" value="1"/>
</dbReference>
<organism evidence="2 3">
    <name type="scientific">Fastidiosipila sanguinis</name>
    <dbReference type="NCBI Taxonomy" id="236753"/>
    <lineage>
        <taxon>Bacteria</taxon>
        <taxon>Bacillati</taxon>
        <taxon>Bacillota</taxon>
        <taxon>Clostridia</taxon>
        <taxon>Eubacteriales</taxon>
        <taxon>Oscillospiraceae</taxon>
        <taxon>Fastidiosipila</taxon>
    </lineage>
</organism>
<evidence type="ECO:0000313" key="3">
    <source>
        <dbReference type="Proteomes" id="UP000237947"/>
    </source>
</evidence>
<accession>A0A2S0KP55</accession>
<evidence type="ECO:0000259" key="1">
    <source>
        <dbReference type="PROSITE" id="PS51704"/>
    </source>
</evidence>
<dbReference type="GO" id="GO:0006629">
    <property type="term" value="P:lipid metabolic process"/>
    <property type="evidence" value="ECO:0007669"/>
    <property type="project" value="InterPro"/>
</dbReference>
<proteinExistence type="predicted"/>
<dbReference type="Gene3D" id="3.20.20.190">
    <property type="entry name" value="Phosphatidylinositol (PI) phosphodiesterase"/>
    <property type="match status" value="1"/>
</dbReference>
<dbReference type="PROSITE" id="PS51704">
    <property type="entry name" value="GP_PDE"/>
    <property type="match status" value="1"/>
</dbReference>
<dbReference type="EMBL" id="CP027226">
    <property type="protein sequence ID" value="AVM42803.1"/>
    <property type="molecule type" value="Genomic_DNA"/>
</dbReference>
<dbReference type="InterPro" id="IPR017946">
    <property type="entry name" value="PLC-like_Pdiesterase_TIM-brl"/>
</dbReference>
<dbReference type="Proteomes" id="UP000237947">
    <property type="component" value="Chromosome"/>
</dbReference>
<reference evidence="3" key="1">
    <citation type="submission" date="2018-02" db="EMBL/GenBank/DDBJ databases">
        <authorList>
            <person name="Holder M.E."/>
            <person name="Ajami N.J."/>
            <person name="Petrosino J.F."/>
        </authorList>
    </citation>
    <scope>NUCLEOTIDE SEQUENCE [LARGE SCALE GENOMIC DNA]</scope>
    <source>
        <strain evidence="3">CCUG 47711</strain>
    </source>
</reference>
<sequence>MYYIYIFIFGGKTVRVEIWAHRGHHTKDFPENSLEAIRSAIEYGADGVEIDVQRTKDGELVVIHDEYLERLTGLNKFVWEVDYEDLKTLYILNSDKKITECHVPKLTDVLDLFVGEKTKLNIEIKDSFYPYNNLPAEVVKEVAARDLQEQIIYSSFNHNTIKYLVDQGLGDYSGFLYGEIIYDPAAYAKSIGAKYIHPSGSNMLLDNYVEDTTAAGFALNVWTLNSDEHIKFALEKNINAIITDEMIRAMQIRDVFVSQKEG</sequence>
<keyword evidence="3" id="KW-1185">Reference proteome</keyword>
<name>A0A2S0KP55_9FIRM</name>